<keyword evidence="3" id="KW-1185">Reference proteome</keyword>
<evidence type="ECO:0000313" key="3">
    <source>
        <dbReference type="Proteomes" id="UP001304895"/>
    </source>
</evidence>
<feature type="region of interest" description="Disordered" evidence="1">
    <location>
        <begin position="389"/>
        <end position="444"/>
    </location>
</feature>
<dbReference type="AlphaFoldDB" id="A0AAN6UNN9"/>
<feature type="compositionally biased region" description="Pro residues" evidence="1">
    <location>
        <begin position="62"/>
        <end position="79"/>
    </location>
</feature>
<dbReference type="EMBL" id="MU853407">
    <property type="protein sequence ID" value="KAK4135061.1"/>
    <property type="molecule type" value="Genomic_DNA"/>
</dbReference>
<comment type="caution">
    <text evidence="2">The sequence shown here is derived from an EMBL/GenBank/DDBJ whole genome shotgun (WGS) entry which is preliminary data.</text>
</comment>
<protein>
    <recommendedName>
        <fullName evidence="4">Amidoligase enzyme</fullName>
    </recommendedName>
</protein>
<feature type="compositionally biased region" description="Polar residues" evidence="1">
    <location>
        <begin position="1"/>
        <end position="21"/>
    </location>
</feature>
<dbReference type="PANTHER" id="PTHR36847">
    <property type="entry name" value="AMIDOLIGASE ENZYME"/>
    <property type="match status" value="1"/>
</dbReference>
<dbReference type="PANTHER" id="PTHR36847:SF1">
    <property type="entry name" value="AMIDOLIGASE ENZYME"/>
    <property type="match status" value="1"/>
</dbReference>
<feature type="compositionally biased region" description="Basic and acidic residues" evidence="1">
    <location>
        <begin position="389"/>
        <end position="401"/>
    </location>
</feature>
<proteinExistence type="predicted"/>
<dbReference type="Proteomes" id="UP001304895">
    <property type="component" value="Unassembled WGS sequence"/>
</dbReference>
<name>A0AAN6UNN9_9PEZI</name>
<gene>
    <name evidence="2" type="ORF">BT67DRAFT_420686</name>
</gene>
<dbReference type="Pfam" id="PF12224">
    <property type="entry name" value="Amidoligase_2"/>
    <property type="match status" value="1"/>
</dbReference>
<reference evidence="2" key="1">
    <citation type="journal article" date="2023" name="Mol. Phylogenet. Evol.">
        <title>Genome-scale phylogeny and comparative genomics of the fungal order Sordariales.</title>
        <authorList>
            <person name="Hensen N."/>
            <person name="Bonometti L."/>
            <person name="Westerberg I."/>
            <person name="Brannstrom I.O."/>
            <person name="Guillou S."/>
            <person name="Cros-Aarteil S."/>
            <person name="Calhoun S."/>
            <person name="Haridas S."/>
            <person name="Kuo A."/>
            <person name="Mondo S."/>
            <person name="Pangilinan J."/>
            <person name="Riley R."/>
            <person name="LaButti K."/>
            <person name="Andreopoulos B."/>
            <person name="Lipzen A."/>
            <person name="Chen C."/>
            <person name="Yan M."/>
            <person name="Daum C."/>
            <person name="Ng V."/>
            <person name="Clum A."/>
            <person name="Steindorff A."/>
            <person name="Ohm R.A."/>
            <person name="Martin F."/>
            <person name="Silar P."/>
            <person name="Natvig D.O."/>
            <person name="Lalanne C."/>
            <person name="Gautier V."/>
            <person name="Ament-Velasquez S.L."/>
            <person name="Kruys A."/>
            <person name="Hutchinson M.I."/>
            <person name="Powell A.J."/>
            <person name="Barry K."/>
            <person name="Miller A.N."/>
            <person name="Grigoriev I.V."/>
            <person name="Debuchy R."/>
            <person name="Gladieux P."/>
            <person name="Hiltunen Thoren M."/>
            <person name="Johannesson H."/>
        </authorList>
    </citation>
    <scope>NUCLEOTIDE SEQUENCE</scope>
    <source>
        <strain evidence="2">CBS 123565</strain>
    </source>
</reference>
<organism evidence="2 3">
    <name type="scientific">Trichocladium antarcticum</name>
    <dbReference type="NCBI Taxonomy" id="1450529"/>
    <lineage>
        <taxon>Eukaryota</taxon>
        <taxon>Fungi</taxon>
        <taxon>Dikarya</taxon>
        <taxon>Ascomycota</taxon>
        <taxon>Pezizomycotina</taxon>
        <taxon>Sordariomycetes</taxon>
        <taxon>Sordariomycetidae</taxon>
        <taxon>Sordariales</taxon>
        <taxon>Chaetomiaceae</taxon>
        <taxon>Trichocladium</taxon>
    </lineage>
</organism>
<accession>A0AAN6UNN9</accession>
<feature type="compositionally biased region" description="Basic and acidic residues" evidence="1">
    <location>
        <begin position="420"/>
        <end position="436"/>
    </location>
</feature>
<reference evidence="2" key="2">
    <citation type="submission" date="2023-05" db="EMBL/GenBank/DDBJ databases">
        <authorList>
            <consortium name="Lawrence Berkeley National Laboratory"/>
            <person name="Steindorff A."/>
            <person name="Hensen N."/>
            <person name="Bonometti L."/>
            <person name="Westerberg I."/>
            <person name="Brannstrom I.O."/>
            <person name="Guillou S."/>
            <person name="Cros-Aarteil S."/>
            <person name="Calhoun S."/>
            <person name="Haridas S."/>
            <person name="Kuo A."/>
            <person name="Mondo S."/>
            <person name="Pangilinan J."/>
            <person name="Riley R."/>
            <person name="Labutti K."/>
            <person name="Andreopoulos B."/>
            <person name="Lipzen A."/>
            <person name="Chen C."/>
            <person name="Yanf M."/>
            <person name="Daum C."/>
            <person name="Ng V."/>
            <person name="Clum A."/>
            <person name="Ohm R."/>
            <person name="Martin F."/>
            <person name="Silar P."/>
            <person name="Natvig D."/>
            <person name="Lalanne C."/>
            <person name="Gautier V."/>
            <person name="Ament-Velasquez S.L."/>
            <person name="Kruys A."/>
            <person name="Hutchinson M.I."/>
            <person name="Powell A.J."/>
            <person name="Barry K."/>
            <person name="Miller A.N."/>
            <person name="Grigoriev I.V."/>
            <person name="Debuchy R."/>
            <person name="Gladieux P."/>
            <person name="Thoren M.H."/>
            <person name="Johannesson H."/>
        </authorList>
    </citation>
    <scope>NUCLEOTIDE SEQUENCE</scope>
    <source>
        <strain evidence="2">CBS 123565</strain>
    </source>
</reference>
<evidence type="ECO:0000313" key="2">
    <source>
        <dbReference type="EMBL" id="KAK4135061.1"/>
    </source>
</evidence>
<evidence type="ECO:0008006" key="4">
    <source>
        <dbReference type="Google" id="ProtNLM"/>
    </source>
</evidence>
<evidence type="ECO:0000256" key="1">
    <source>
        <dbReference type="SAM" id="MobiDB-lite"/>
    </source>
</evidence>
<dbReference type="InterPro" id="IPR022025">
    <property type="entry name" value="Amidoligase_2"/>
</dbReference>
<sequence length="444" mass="49517">MGGNRSNTPPRQGSQQLPQRTSPDRRTVTHATPAANQGSPPHGGAPPVKHSQGEPPRHSPPRGNPVPPPPPPPPGPPAPAHVAAKPALLRPKTPPENSIGIGIETEFYLEPRKSGETYKSLQLFASAMTEKYNKRIGTPEYPKMHSLVGDLYRGPHRMRHTEWALHHDPTCETQGAPWGIELVSPILTAYKGGVWRKDVQKMWQFLVGEFRVSADESCSTHVHLSLASGFALSQLKRLAQAVIYFECAIEALMPVDRRGNEYARSNWIDNKHLAYKNLTRDQSMLAIEACKSQRDVINLMNPDQSKYFGFNFLALEKYKTVEFRRGAASTTVNHVFKWVEFAMTFLQASIQASDMGTFKKFQPTVSGLKQFFSSAELVNDAGMNQAKYTERQGHSENEKVEPTPVKLESLSKEKRAKLNKKIEADKHSKPMLDKISDATQKGLI</sequence>
<feature type="region of interest" description="Disordered" evidence="1">
    <location>
        <begin position="1"/>
        <end position="82"/>
    </location>
</feature>